<name>A0A7X3K5Z9_9BURK</name>
<organism evidence="3 4">
    <name type="scientific">Massilia cellulosiltytica</name>
    <dbReference type="NCBI Taxonomy" id="2683234"/>
    <lineage>
        <taxon>Bacteria</taxon>
        <taxon>Pseudomonadati</taxon>
        <taxon>Pseudomonadota</taxon>
        <taxon>Betaproteobacteria</taxon>
        <taxon>Burkholderiales</taxon>
        <taxon>Oxalobacteraceae</taxon>
        <taxon>Telluria group</taxon>
        <taxon>Massilia</taxon>
    </lineage>
</organism>
<dbReference type="EMBL" id="WSES01000001">
    <property type="protein sequence ID" value="MVW58730.1"/>
    <property type="molecule type" value="Genomic_DNA"/>
</dbReference>
<evidence type="ECO:0000313" key="4">
    <source>
        <dbReference type="Proteomes" id="UP000443353"/>
    </source>
</evidence>
<protein>
    <recommendedName>
        <fullName evidence="2">Tox-REase-5 domain-containing protein</fullName>
    </recommendedName>
</protein>
<comment type="caution">
    <text evidence="3">The sequence shown here is derived from an EMBL/GenBank/DDBJ whole genome shotgun (WGS) entry which is preliminary data.</text>
</comment>
<evidence type="ECO:0000259" key="2">
    <source>
        <dbReference type="Pfam" id="PF15648"/>
    </source>
</evidence>
<evidence type="ECO:0000256" key="1">
    <source>
        <dbReference type="SAM" id="MobiDB-lite"/>
    </source>
</evidence>
<dbReference type="InterPro" id="IPR028904">
    <property type="entry name" value="Tox-REase-5_dom"/>
</dbReference>
<keyword evidence="4" id="KW-1185">Reference proteome</keyword>
<feature type="region of interest" description="Disordered" evidence="1">
    <location>
        <begin position="44"/>
        <end position="64"/>
    </location>
</feature>
<gene>
    <name evidence="3" type="ORF">GPY61_02160</name>
</gene>
<evidence type="ECO:0000313" key="3">
    <source>
        <dbReference type="EMBL" id="MVW58730.1"/>
    </source>
</evidence>
<accession>A0A7X3K5Z9</accession>
<proteinExistence type="predicted"/>
<dbReference type="Proteomes" id="UP000443353">
    <property type="component" value="Unassembled WGS sequence"/>
</dbReference>
<dbReference type="RefSeq" id="WP_056128673.1">
    <property type="nucleotide sequence ID" value="NZ_WSES01000001.1"/>
</dbReference>
<reference evidence="3 4" key="1">
    <citation type="submission" date="2019-12" db="EMBL/GenBank/DDBJ databases">
        <authorList>
            <person name="Li C."/>
            <person name="Zhao J."/>
        </authorList>
    </citation>
    <scope>NUCLEOTIDE SEQUENCE [LARGE SCALE GENOMIC DNA]</scope>
    <source>
        <strain evidence="3 4">NEAU-DD11</strain>
    </source>
</reference>
<sequence>MAALAVPILEAAGGALLRALGVAAVAGAGAVAVNEATRNKVESADKAKSAPIAEAGTQTKTKDTCDKCPPDGGMLVERNWNMSEVSRSYQARITGFIPYTEWRFQENDFDGFKSKECLLLEAKATYDQFFESSTEPKFFFKITGLPKIIAQGIRQSMVTLKSPPSRLHWHFMQPLSHAYFTAQFRKRSLIITTFLTQ</sequence>
<dbReference type="Pfam" id="PF15648">
    <property type="entry name" value="Tox-REase-5"/>
    <property type="match status" value="1"/>
</dbReference>
<dbReference type="AlphaFoldDB" id="A0A7X3K5Z9"/>
<feature type="domain" description="Tox-REase-5" evidence="2">
    <location>
        <begin position="87"/>
        <end position="174"/>
    </location>
</feature>